<feature type="domain" description="Tryptophan synthase beta chain-like PALP" evidence="5">
    <location>
        <begin position="15"/>
        <end position="292"/>
    </location>
</feature>
<protein>
    <submittedName>
        <fullName evidence="6">2,3-diaminopropionate biosynthesis protein SbnA</fullName>
    </submittedName>
</protein>
<proteinExistence type="predicted"/>
<dbReference type="GO" id="GO:0016740">
    <property type="term" value="F:transferase activity"/>
    <property type="evidence" value="ECO:0007669"/>
    <property type="project" value="UniProtKB-KW"/>
</dbReference>
<organism evidence="6 7">
    <name type="scientific">Lawsonella clevelandensis</name>
    <dbReference type="NCBI Taxonomy" id="1528099"/>
    <lineage>
        <taxon>Bacteria</taxon>
        <taxon>Bacillati</taxon>
        <taxon>Actinomycetota</taxon>
        <taxon>Actinomycetes</taxon>
        <taxon>Mycobacteriales</taxon>
        <taxon>Lawsonellaceae</taxon>
        <taxon>Lawsonella</taxon>
    </lineage>
</organism>
<dbReference type="NCBIfam" id="TIGR03945">
    <property type="entry name" value="PLP_SbnA_fam"/>
    <property type="match status" value="1"/>
</dbReference>
<evidence type="ECO:0000313" key="6">
    <source>
        <dbReference type="EMBL" id="PZP88226.1"/>
    </source>
</evidence>
<dbReference type="AlphaFoldDB" id="A0A2W5K075"/>
<sequence length="333" mass="36189">MIAGSIEELDENAQFVRIKNSFPKHDVYVKLEGLNTAGSVKLKTAIALVDSLEELHGLQPGGWVIESSSGSLGIALSAVCARRGYKLTIVTDLNANARSIAHMRALGAEVEIVQSLDTAGGFLGTRLARVRELVEMPGGPLWTNQYENPANPEVHSRKTYKAIVEELGDPDYLFVGAGTTGTLMGVYRAVMKRGSCTKVCAIDSTGSVTFGGFPSRRYIPGLGASIKPPIFDEKLPIKRYYIDEIDTVRQCRRIAQAEGFLPGGSTGTVLAAFDALRDKIPEESRVVVISPDLGERYLDGVYDDDWVMEKFGESAFNYAIRPVAHEVKEMGGI</sequence>
<dbReference type="EMBL" id="QFOZ01000015">
    <property type="protein sequence ID" value="PZP88226.1"/>
    <property type="molecule type" value="Genomic_DNA"/>
</dbReference>
<evidence type="ECO:0000313" key="7">
    <source>
        <dbReference type="Proteomes" id="UP000248606"/>
    </source>
</evidence>
<gene>
    <name evidence="6" type="ORF">DI579_07120</name>
</gene>
<dbReference type="Gene3D" id="3.40.50.1100">
    <property type="match status" value="2"/>
</dbReference>
<dbReference type="GO" id="GO:1901605">
    <property type="term" value="P:alpha-amino acid metabolic process"/>
    <property type="evidence" value="ECO:0007669"/>
    <property type="project" value="UniProtKB-ARBA"/>
</dbReference>
<dbReference type="InterPro" id="IPR036052">
    <property type="entry name" value="TrpB-like_PALP_sf"/>
</dbReference>
<dbReference type="Pfam" id="PF00291">
    <property type="entry name" value="PALP"/>
    <property type="match status" value="1"/>
</dbReference>
<evidence type="ECO:0000259" key="5">
    <source>
        <dbReference type="Pfam" id="PF00291"/>
    </source>
</evidence>
<dbReference type="RefSeq" id="WP_134790672.1">
    <property type="nucleotide sequence ID" value="NZ_QFOZ01000015.1"/>
</dbReference>
<keyword evidence="4" id="KW-0663">Pyridoxal phosphate</keyword>
<dbReference type="CDD" id="cd01561">
    <property type="entry name" value="CBS_like"/>
    <property type="match status" value="1"/>
</dbReference>
<evidence type="ECO:0000256" key="1">
    <source>
        <dbReference type="ARBA" id="ARBA00001933"/>
    </source>
</evidence>
<dbReference type="InterPro" id="IPR023927">
    <property type="entry name" value="SbnA"/>
</dbReference>
<evidence type="ECO:0000256" key="4">
    <source>
        <dbReference type="ARBA" id="ARBA00022898"/>
    </source>
</evidence>
<comment type="cofactor">
    <cofactor evidence="1">
        <name>pyridoxal 5'-phosphate</name>
        <dbReference type="ChEBI" id="CHEBI:597326"/>
    </cofactor>
</comment>
<keyword evidence="3" id="KW-0808">Transferase</keyword>
<reference evidence="6 7" key="1">
    <citation type="submission" date="2017-08" db="EMBL/GenBank/DDBJ databases">
        <title>Infants hospitalized years apart are colonized by the same room-sourced microbial strains.</title>
        <authorList>
            <person name="Brooks B."/>
            <person name="Olm M.R."/>
            <person name="Firek B.A."/>
            <person name="Baker R."/>
            <person name="Thomas B.C."/>
            <person name="Morowitz M.J."/>
            <person name="Banfield J.F."/>
        </authorList>
    </citation>
    <scope>NUCLEOTIDE SEQUENCE [LARGE SCALE GENOMIC DNA]</scope>
    <source>
        <strain evidence="6">S2_006_000_R1_57</strain>
    </source>
</reference>
<evidence type="ECO:0000256" key="2">
    <source>
        <dbReference type="ARBA" id="ARBA00011738"/>
    </source>
</evidence>
<accession>A0A2W5K075</accession>
<dbReference type="InterPro" id="IPR050214">
    <property type="entry name" value="Cys_Synth/Cystath_Beta-Synth"/>
</dbReference>
<dbReference type="SUPFAM" id="SSF53686">
    <property type="entry name" value="Tryptophan synthase beta subunit-like PLP-dependent enzymes"/>
    <property type="match status" value="1"/>
</dbReference>
<comment type="subunit">
    <text evidence="2">Homodimer.</text>
</comment>
<dbReference type="Proteomes" id="UP000248606">
    <property type="component" value="Unassembled WGS sequence"/>
</dbReference>
<evidence type="ECO:0000256" key="3">
    <source>
        <dbReference type="ARBA" id="ARBA00022679"/>
    </source>
</evidence>
<comment type="caution">
    <text evidence="6">The sequence shown here is derived from an EMBL/GenBank/DDBJ whole genome shotgun (WGS) entry which is preliminary data.</text>
</comment>
<name>A0A2W5K075_9ACTN</name>
<dbReference type="PANTHER" id="PTHR10314">
    <property type="entry name" value="CYSTATHIONINE BETA-SYNTHASE"/>
    <property type="match status" value="1"/>
</dbReference>
<dbReference type="InterPro" id="IPR001926">
    <property type="entry name" value="TrpB-like_PALP"/>
</dbReference>